<evidence type="ECO:0000313" key="1">
    <source>
        <dbReference type="EMBL" id="KKN53370.1"/>
    </source>
</evidence>
<reference evidence="1" key="1">
    <citation type="journal article" date="2015" name="Nature">
        <title>Complex archaea that bridge the gap between prokaryotes and eukaryotes.</title>
        <authorList>
            <person name="Spang A."/>
            <person name="Saw J.H."/>
            <person name="Jorgensen S.L."/>
            <person name="Zaremba-Niedzwiedzka K."/>
            <person name="Martijn J."/>
            <person name="Lind A.E."/>
            <person name="van Eijk R."/>
            <person name="Schleper C."/>
            <person name="Guy L."/>
            <person name="Ettema T.J."/>
        </authorList>
    </citation>
    <scope>NUCLEOTIDE SEQUENCE</scope>
</reference>
<protein>
    <submittedName>
        <fullName evidence="1">Uncharacterized protein</fullName>
    </submittedName>
</protein>
<proteinExistence type="predicted"/>
<comment type="caution">
    <text evidence="1">The sequence shown here is derived from an EMBL/GenBank/DDBJ whole genome shotgun (WGS) entry which is preliminary data.</text>
</comment>
<name>A0A0F9RA54_9ZZZZ</name>
<sequence>MKKLSKEELLGMKKQELLAYCKNNDIKIYSNKNKAYIINVILQSYKSQKKPVEKPVVKKSSKPRMTKRRLLGILKEDIKDFKPSGSYSMGGRIYVQKIYGYVEVDFRHLGRWESSGEDDDWPDWSDKSYDKYDKEFNDWAKRKSWYKRIKTSVATNEKAWVSFQLKIK</sequence>
<accession>A0A0F9RA54</accession>
<gene>
    <name evidence="1" type="ORF">LCGC14_0603400</name>
</gene>
<organism evidence="1">
    <name type="scientific">marine sediment metagenome</name>
    <dbReference type="NCBI Taxonomy" id="412755"/>
    <lineage>
        <taxon>unclassified sequences</taxon>
        <taxon>metagenomes</taxon>
        <taxon>ecological metagenomes</taxon>
    </lineage>
</organism>
<dbReference type="EMBL" id="LAZR01000975">
    <property type="protein sequence ID" value="KKN53370.1"/>
    <property type="molecule type" value="Genomic_DNA"/>
</dbReference>
<dbReference type="AlphaFoldDB" id="A0A0F9RA54"/>